<gene>
    <name evidence="2" type="ORF">ACFPUZ_09480</name>
</gene>
<evidence type="ECO:0000313" key="2">
    <source>
        <dbReference type="EMBL" id="MFC6147035.1"/>
    </source>
</evidence>
<name>A0ABW1QFQ6_9CORY</name>
<proteinExistence type="predicted"/>
<evidence type="ECO:0000256" key="1">
    <source>
        <dbReference type="SAM" id="MobiDB-lite"/>
    </source>
</evidence>
<dbReference type="Proteomes" id="UP001596244">
    <property type="component" value="Unassembled WGS sequence"/>
</dbReference>
<comment type="caution">
    <text evidence="2">The sequence shown here is derived from an EMBL/GenBank/DDBJ whole genome shotgun (WGS) entry which is preliminary data.</text>
</comment>
<evidence type="ECO:0000313" key="3">
    <source>
        <dbReference type="Proteomes" id="UP001596244"/>
    </source>
</evidence>
<dbReference type="EMBL" id="JBHSQE010000009">
    <property type="protein sequence ID" value="MFC6147035.1"/>
    <property type="molecule type" value="Genomic_DNA"/>
</dbReference>
<protein>
    <submittedName>
        <fullName evidence="2">Antitoxin</fullName>
    </submittedName>
</protein>
<feature type="region of interest" description="Disordered" evidence="1">
    <location>
        <begin position="1"/>
        <end position="79"/>
    </location>
</feature>
<keyword evidence="3" id="KW-1185">Reference proteome</keyword>
<feature type="compositionally biased region" description="Basic and acidic residues" evidence="1">
    <location>
        <begin position="7"/>
        <end position="58"/>
    </location>
</feature>
<feature type="compositionally biased region" description="Acidic residues" evidence="1">
    <location>
        <begin position="64"/>
        <end position="79"/>
    </location>
</feature>
<organism evidence="2 3">
    <name type="scientific">Corynebacterium nasicanis</name>
    <dbReference type="NCBI Taxonomy" id="1448267"/>
    <lineage>
        <taxon>Bacteria</taxon>
        <taxon>Bacillati</taxon>
        <taxon>Actinomycetota</taxon>
        <taxon>Actinomycetes</taxon>
        <taxon>Mycobacteriales</taxon>
        <taxon>Corynebacteriaceae</taxon>
        <taxon>Corynebacterium</taxon>
    </lineage>
</organism>
<dbReference type="Pfam" id="PF14013">
    <property type="entry name" value="MT0933_antitox"/>
    <property type="match status" value="1"/>
</dbReference>
<reference evidence="3" key="1">
    <citation type="journal article" date="2019" name="Int. J. Syst. Evol. Microbiol.">
        <title>The Global Catalogue of Microorganisms (GCM) 10K type strain sequencing project: providing services to taxonomists for standard genome sequencing and annotation.</title>
        <authorList>
            <consortium name="The Broad Institute Genomics Platform"/>
            <consortium name="The Broad Institute Genome Sequencing Center for Infectious Disease"/>
            <person name="Wu L."/>
            <person name="Ma J."/>
        </authorList>
    </citation>
    <scope>NUCLEOTIDE SEQUENCE [LARGE SCALE GENOMIC DNA]</scope>
    <source>
        <strain evidence="3">CCUG 51943</strain>
    </source>
</reference>
<accession>A0ABW1QFQ6</accession>
<dbReference type="InterPro" id="IPR028037">
    <property type="entry name" value="Antitoxin_Rv0909/MT0933"/>
</dbReference>
<dbReference type="RefSeq" id="WP_377001674.1">
    <property type="nucleotide sequence ID" value="NZ_JBHSQE010000009.1"/>
</dbReference>
<sequence length="79" mass="8755">MSIFENAKNKANEYLKSEAGERKSDELLDKAAQHATDRLGADKAEHIRKVRDAADDHLGVPNDTDAEASDDPQYDENAQ</sequence>